<accession>A0ABS5AXJ0</accession>
<sequence length="72" mass="8130">MARLRIVPPQPCFLKVRFCLAFLLGKIRSYTVSSKRSIPLWVRAQPSWESVSASLSSFSLSFIMSLTRLAVP</sequence>
<evidence type="ECO:0000313" key="2">
    <source>
        <dbReference type="Proteomes" id="UP001519349"/>
    </source>
</evidence>
<dbReference type="EMBL" id="QFAY01000015">
    <property type="protein sequence ID" value="MBP2621245.1"/>
    <property type="molecule type" value="Genomic_DNA"/>
</dbReference>
<comment type="caution">
    <text evidence="1">The sequence shown here is derived from an EMBL/GenBank/DDBJ whole genome shotgun (WGS) entry which is preliminary data.</text>
</comment>
<reference evidence="1 2" key="1">
    <citation type="submission" date="2018-05" db="EMBL/GenBank/DDBJ databases">
        <title>Draft genome sequence of Streptococcus panodentis CCUG 70867T.</title>
        <authorList>
            <person name="Salva-Serra F."/>
            <person name="Mendez V."/>
            <person name="Jaen-Luchoro D."/>
            <person name="Gonzales-Siles L."/>
            <person name="Karlsson R."/>
            <person name="Engstrom-Jakobsson H."/>
            <person name="Busquets A."/>
            <person name="Gomila M."/>
            <person name="Pineiro-Iglesias B."/>
            <person name="Bennasar-Figueras A."/>
            <person name="Seeger M."/>
            <person name="Moore E."/>
        </authorList>
    </citation>
    <scope>NUCLEOTIDE SEQUENCE [LARGE SCALE GENOMIC DNA]</scope>
    <source>
        <strain evidence="1 2">CCUG 70867</strain>
    </source>
</reference>
<name>A0ABS5AXJ0_9STRE</name>
<gene>
    <name evidence="1" type="ORF">DHL47_07935</name>
</gene>
<dbReference type="Proteomes" id="UP001519349">
    <property type="component" value="Unassembled WGS sequence"/>
</dbReference>
<protein>
    <submittedName>
        <fullName evidence="1">Uncharacterized protein</fullName>
    </submittedName>
</protein>
<evidence type="ECO:0000313" key="1">
    <source>
        <dbReference type="EMBL" id="MBP2621245.1"/>
    </source>
</evidence>
<proteinExistence type="predicted"/>
<organism evidence="1 2">
    <name type="scientific">Streptococcus panodentis</name>
    <dbReference type="NCBI Taxonomy" id="1581472"/>
    <lineage>
        <taxon>Bacteria</taxon>
        <taxon>Bacillati</taxon>
        <taxon>Bacillota</taxon>
        <taxon>Bacilli</taxon>
        <taxon>Lactobacillales</taxon>
        <taxon>Streptococcaceae</taxon>
        <taxon>Streptococcus</taxon>
    </lineage>
</organism>
<keyword evidence="2" id="KW-1185">Reference proteome</keyword>